<dbReference type="GO" id="GO:0008270">
    <property type="term" value="F:zinc ion binding"/>
    <property type="evidence" value="ECO:0007669"/>
    <property type="project" value="InterPro"/>
</dbReference>
<evidence type="ECO:0000313" key="2">
    <source>
        <dbReference type="EMBL" id="TPD71365.1"/>
    </source>
</evidence>
<dbReference type="GO" id="GO:0003676">
    <property type="term" value="F:nucleic acid binding"/>
    <property type="evidence" value="ECO:0007669"/>
    <property type="project" value="InterPro"/>
</dbReference>
<organism evidence="2 3">
    <name type="scientific">Flavobacterium microcysteis</name>
    <dbReference type="NCBI Taxonomy" id="2596891"/>
    <lineage>
        <taxon>Bacteria</taxon>
        <taxon>Pseudomonadati</taxon>
        <taxon>Bacteroidota</taxon>
        <taxon>Flavobacteriia</taxon>
        <taxon>Flavobacteriales</taxon>
        <taxon>Flavobacteriaceae</taxon>
        <taxon>Flavobacterium</taxon>
    </lineage>
</organism>
<evidence type="ECO:0000313" key="3">
    <source>
        <dbReference type="Proteomes" id="UP000319175"/>
    </source>
</evidence>
<feature type="domain" description="HNH nuclease" evidence="1">
    <location>
        <begin position="70"/>
        <end position="121"/>
    </location>
</feature>
<protein>
    <recommendedName>
        <fullName evidence="1">HNH nuclease domain-containing protein</fullName>
    </recommendedName>
</protein>
<dbReference type="InterPro" id="IPR002711">
    <property type="entry name" value="HNH"/>
</dbReference>
<comment type="caution">
    <text evidence="2">The sequence shown here is derived from an EMBL/GenBank/DDBJ whole genome shotgun (WGS) entry which is preliminary data.</text>
</comment>
<dbReference type="EMBL" id="VFJE01000051">
    <property type="protein sequence ID" value="TPD71365.1"/>
    <property type="molecule type" value="Genomic_DNA"/>
</dbReference>
<sequence>MCPEVNLFDSSNSIFPDTACVTGDYDRERRNEKSRVIKTQHYSECAEFNKYLFEKNIKPQTKKRRIPIAPKFKALLQKEINSKCPLCPNEDVGHFEIHHIDENPENNNLENLLMLCPTCHSKITKGDISIYTVRKTKRDLTG</sequence>
<reference evidence="2 3" key="2">
    <citation type="submission" date="2019-06" db="EMBL/GenBank/DDBJ databases">
        <authorList>
            <person name="Seo Y."/>
        </authorList>
    </citation>
    <scope>NUCLEOTIDE SEQUENCE [LARGE SCALE GENOMIC DNA]</scope>
    <source>
        <strain evidence="2 3">MaA-Y11</strain>
    </source>
</reference>
<accession>A0A501QGK9</accession>
<reference evidence="2 3" key="1">
    <citation type="submission" date="2019-06" db="EMBL/GenBank/DDBJ databases">
        <title>Flavobacterium sp. MaA-Y11 from geoumgang.</title>
        <authorList>
            <person name="Jeong S."/>
        </authorList>
    </citation>
    <scope>NUCLEOTIDE SEQUENCE [LARGE SCALE GENOMIC DNA]</scope>
    <source>
        <strain evidence="2 3">MaA-Y11</strain>
    </source>
</reference>
<name>A0A501QGK9_9FLAO</name>
<dbReference type="InterPro" id="IPR003615">
    <property type="entry name" value="HNH_nuc"/>
</dbReference>
<proteinExistence type="predicted"/>
<dbReference type="Pfam" id="PF01844">
    <property type="entry name" value="HNH"/>
    <property type="match status" value="1"/>
</dbReference>
<dbReference type="GO" id="GO:0004519">
    <property type="term" value="F:endonuclease activity"/>
    <property type="evidence" value="ECO:0007669"/>
    <property type="project" value="InterPro"/>
</dbReference>
<gene>
    <name evidence="2" type="ORF">FJA49_05070</name>
</gene>
<dbReference type="AlphaFoldDB" id="A0A501QGK9"/>
<dbReference type="Proteomes" id="UP000319175">
    <property type="component" value="Unassembled WGS sequence"/>
</dbReference>
<dbReference type="OrthoDB" id="8440659at2"/>
<evidence type="ECO:0000259" key="1">
    <source>
        <dbReference type="SMART" id="SM00507"/>
    </source>
</evidence>
<dbReference type="SMART" id="SM00507">
    <property type="entry name" value="HNHc"/>
    <property type="match status" value="1"/>
</dbReference>
<keyword evidence="3" id="KW-1185">Reference proteome</keyword>